<organism evidence="4 5">
    <name type="scientific">Arabis alpina</name>
    <name type="common">Alpine rock-cress</name>
    <dbReference type="NCBI Taxonomy" id="50452"/>
    <lineage>
        <taxon>Eukaryota</taxon>
        <taxon>Viridiplantae</taxon>
        <taxon>Streptophyta</taxon>
        <taxon>Embryophyta</taxon>
        <taxon>Tracheophyta</taxon>
        <taxon>Spermatophyta</taxon>
        <taxon>Magnoliopsida</taxon>
        <taxon>eudicotyledons</taxon>
        <taxon>Gunneridae</taxon>
        <taxon>Pentapetalae</taxon>
        <taxon>rosids</taxon>
        <taxon>malvids</taxon>
        <taxon>Brassicales</taxon>
        <taxon>Brassicaceae</taxon>
        <taxon>Arabideae</taxon>
        <taxon>Arabis</taxon>
    </lineage>
</organism>
<dbReference type="InterPro" id="IPR004806">
    <property type="entry name" value="Rad23"/>
</dbReference>
<dbReference type="EMBL" id="CM002876">
    <property type="protein sequence ID" value="KFK25846.1"/>
    <property type="molecule type" value="Genomic_DNA"/>
</dbReference>
<dbReference type="Gene3D" id="1.10.8.10">
    <property type="entry name" value="DNA helicase RuvA subunit, C-terminal domain"/>
    <property type="match status" value="1"/>
</dbReference>
<comment type="similarity">
    <text evidence="1 2">Belongs to the RAD23 family.</text>
</comment>
<dbReference type="InterPro" id="IPR015360">
    <property type="entry name" value="XPC-bd"/>
</dbReference>
<dbReference type="Gene3D" id="3.10.20.90">
    <property type="entry name" value="Phosphatidylinositol 3-kinase Catalytic Subunit, Chain A, domain 1"/>
    <property type="match status" value="2"/>
</dbReference>
<dbReference type="GO" id="GO:0005654">
    <property type="term" value="C:nucleoplasm"/>
    <property type="evidence" value="ECO:0007669"/>
    <property type="project" value="TreeGrafter"/>
</dbReference>
<dbReference type="InterPro" id="IPR036353">
    <property type="entry name" value="XPC-bd_sf"/>
</dbReference>
<keyword evidence="2" id="KW-0539">Nucleus</keyword>
<dbReference type="PRINTS" id="PR01839">
    <property type="entry name" value="RAD23PROTEIN"/>
</dbReference>
<dbReference type="AlphaFoldDB" id="A0A087G7J4"/>
<keyword evidence="5" id="KW-1185">Reference proteome</keyword>
<name>A0A087G7J4_ARAAL</name>
<evidence type="ECO:0000256" key="1">
    <source>
        <dbReference type="ARBA" id="ARBA00009878"/>
    </source>
</evidence>
<evidence type="ECO:0000259" key="3">
    <source>
        <dbReference type="PROSITE" id="PS50053"/>
    </source>
</evidence>
<dbReference type="OrthoDB" id="1068423at2759"/>
<dbReference type="SMART" id="SM00213">
    <property type="entry name" value="UBQ"/>
    <property type="match status" value="2"/>
</dbReference>
<dbReference type="eggNOG" id="KOG0011">
    <property type="taxonomic scope" value="Eukaryota"/>
</dbReference>
<evidence type="ECO:0000256" key="2">
    <source>
        <dbReference type="RuleBase" id="RU367049"/>
    </source>
</evidence>
<dbReference type="GO" id="GO:0070628">
    <property type="term" value="F:proteasome binding"/>
    <property type="evidence" value="ECO:0007669"/>
    <property type="project" value="TreeGrafter"/>
</dbReference>
<dbReference type="PANTHER" id="PTHR10621">
    <property type="entry name" value="UV EXCISION REPAIR PROTEIN RAD23"/>
    <property type="match status" value="1"/>
</dbReference>
<feature type="domain" description="Ubiquitin-like" evidence="3">
    <location>
        <begin position="1"/>
        <end position="79"/>
    </location>
</feature>
<dbReference type="GO" id="GO:0006289">
    <property type="term" value="P:nucleotide-excision repair"/>
    <property type="evidence" value="ECO:0007669"/>
    <property type="project" value="UniProtKB-UniRule"/>
</dbReference>
<feature type="domain" description="Ubiquitin-like" evidence="3">
    <location>
        <begin position="213"/>
        <end position="282"/>
    </location>
</feature>
<dbReference type="Pfam" id="PF09280">
    <property type="entry name" value="XPC-binding"/>
    <property type="match status" value="1"/>
</dbReference>
<dbReference type="SUPFAM" id="SSF54236">
    <property type="entry name" value="Ubiquitin-like"/>
    <property type="match status" value="2"/>
</dbReference>
<dbReference type="SUPFAM" id="SSF101238">
    <property type="entry name" value="XPC-binding domain"/>
    <property type="match status" value="1"/>
</dbReference>
<comment type="function">
    <text evidence="2">Multiubiquitin chain receptor involved in modulation of proteasomal degradation. Involved in nucleotide excision repair.</text>
</comment>
<keyword evidence="2" id="KW-0963">Cytoplasm</keyword>
<dbReference type="FunFam" id="3.10.20.90:FF:000069">
    <property type="entry name" value="UV excision repair protein RAD23"/>
    <property type="match status" value="1"/>
</dbReference>
<dbReference type="Gene3D" id="1.10.10.540">
    <property type="entry name" value="XPC-binding domain"/>
    <property type="match status" value="1"/>
</dbReference>
<dbReference type="Proteomes" id="UP000029120">
    <property type="component" value="Chromosome 8"/>
</dbReference>
<dbReference type="GO" id="GO:0003684">
    <property type="term" value="F:damaged DNA binding"/>
    <property type="evidence" value="ECO:0007669"/>
    <property type="project" value="UniProtKB-UniRule"/>
</dbReference>
<dbReference type="CDD" id="cd01805">
    <property type="entry name" value="Ubl_Rad23"/>
    <property type="match status" value="1"/>
</dbReference>
<reference evidence="5" key="1">
    <citation type="journal article" date="2015" name="Nat. Plants">
        <title>Genome expansion of Arabis alpina linked with retrotransposition and reduced symmetric DNA methylation.</title>
        <authorList>
            <person name="Willing E.M."/>
            <person name="Rawat V."/>
            <person name="Mandakova T."/>
            <person name="Maumus F."/>
            <person name="James G.V."/>
            <person name="Nordstroem K.J."/>
            <person name="Becker C."/>
            <person name="Warthmann N."/>
            <person name="Chica C."/>
            <person name="Szarzynska B."/>
            <person name="Zytnicki M."/>
            <person name="Albani M.C."/>
            <person name="Kiefer C."/>
            <person name="Bergonzi S."/>
            <person name="Castaings L."/>
            <person name="Mateos J.L."/>
            <person name="Berns M.C."/>
            <person name="Bujdoso N."/>
            <person name="Piofczyk T."/>
            <person name="de Lorenzo L."/>
            <person name="Barrero-Sicilia C."/>
            <person name="Mateos I."/>
            <person name="Piednoel M."/>
            <person name="Hagmann J."/>
            <person name="Chen-Min-Tao R."/>
            <person name="Iglesias-Fernandez R."/>
            <person name="Schuster S.C."/>
            <person name="Alonso-Blanco C."/>
            <person name="Roudier F."/>
            <person name="Carbonero P."/>
            <person name="Paz-Ares J."/>
            <person name="Davis S.J."/>
            <person name="Pecinka A."/>
            <person name="Quesneville H."/>
            <person name="Colot V."/>
            <person name="Lysak M.A."/>
            <person name="Weigel D."/>
            <person name="Coupland G."/>
            <person name="Schneeberger K."/>
        </authorList>
    </citation>
    <scope>NUCLEOTIDE SEQUENCE [LARGE SCALE GENOMIC DNA]</scope>
    <source>
        <strain evidence="5">cv. Pajares</strain>
    </source>
</reference>
<dbReference type="GO" id="GO:0005829">
    <property type="term" value="C:cytosol"/>
    <property type="evidence" value="ECO:0007669"/>
    <property type="project" value="TreeGrafter"/>
</dbReference>
<dbReference type="GO" id="GO:0043130">
    <property type="term" value="F:ubiquitin binding"/>
    <property type="evidence" value="ECO:0007669"/>
    <property type="project" value="UniProtKB-UniRule"/>
</dbReference>
<dbReference type="GO" id="GO:0043161">
    <property type="term" value="P:proteasome-mediated ubiquitin-dependent protein catabolic process"/>
    <property type="evidence" value="ECO:0007669"/>
    <property type="project" value="UniProtKB-UniRule"/>
</dbReference>
<proteinExistence type="inferred from homology"/>
<evidence type="ECO:0000313" key="5">
    <source>
        <dbReference type="Proteomes" id="UP000029120"/>
    </source>
</evidence>
<gene>
    <name evidence="4" type="ordered locus">AALP_Aa8g169700</name>
</gene>
<keyword evidence="2" id="KW-0227">DNA damage</keyword>
<dbReference type="Gramene" id="KFK25846">
    <property type="protein sequence ID" value="KFK25846"/>
    <property type="gene ID" value="AALP_AA8G169700"/>
</dbReference>
<dbReference type="PROSITE" id="PS50053">
    <property type="entry name" value="UBIQUITIN_2"/>
    <property type="match status" value="2"/>
</dbReference>
<accession>A0A087G7J4</accession>
<dbReference type="InterPro" id="IPR029071">
    <property type="entry name" value="Ubiquitin-like_domsf"/>
</dbReference>
<dbReference type="GO" id="GO:0031593">
    <property type="term" value="F:polyubiquitin modification-dependent protein binding"/>
    <property type="evidence" value="ECO:0007669"/>
    <property type="project" value="UniProtKB-UniRule"/>
</dbReference>
<sequence length="410" mass="45664">MKIVVKTLKGDRFKIQVKPDDSVADVKKNIETVLGPSEYPAAEQTLIHKGRVLKDETTMQANGIAEKSSVAIMKRKPASSGRKAAEKKGFYYFPEGLPNDGSLEFLRHTQQFRVLRSLVPSNLGLLQGILEAIEKENPPLFKMIRENGVGFLSLLKDEPVEGGVGGNQTAQTKEQLLRYLLASLNNDEGGESDNQTEEQYPKDEYVQVTPEEIKSLQRLEAMGFESGLVLEVADVKKNIETVLGASEFPAAEQTLIHKGKVLKDETTMEANNVAEKSSVAIMKGIQKKTQEPAAAETKGFYYFPEGLPNDGSLEFFLHTQQNEDGFLSLLKYNPVEGGAGGNQTAQPQKQLLDDLLASLNNDEGGDSDNQTEEQYQEDEYVLITHEENESLQRVCWKQWDSRAVWCWKCS</sequence>
<protein>
    <recommendedName>
        <fullName evidence="2">Ubiquitin receptor RAD23</fullName>
    </recommendedName>
    <alternativeName>
        <fullName evidence="2">DNA repair protein RAD23</fullName>
    </alternativeName>
</protein>
<evidence type="ECO:0000313" key="4">
    <source>
        <dbReference type="EMBL" id="KFK25846.1"/>
    </source>
</evidence>
<dbReference type="InterPro" id="IPR000626">
    <property type="entry name" value="Ubiquitin-like_dom"/>
</dbReference>
<dbReference type="PANTHER" id="PTHR10621:SF35">
    <property type="entry name" value="UBIQUITIN RECEPTOR RAD23C"/>
    <property type="match status" value="1"/>
</dbReference>
<keyword evidence="2" id="KW-0234">DNA repair</keyword>
<comment type="subcellular location">
    <subcellularLocation>
        <location evidence="2">Nucleus</location>
    </subcellularLocation>
    <subcellularLocation>
        <location evidence="2">Cytoplasm</location>
    </subcellularLocation>
</comment>
<dbReference type="Pfam" id="PF00240">
    <property type="entry name" value="ubiquitin"/>
    <property type="match status" value="2"/>
</dbReference>